<feature type="region of interest" description="Disordered" evidence="1">
    <location>
        <begin position="1"/>
        <end position="42"/>
    </location>
</feature>
<dbReference type="AlphaFoldDB" id="A0A919A925"/>
<evidence type="ECO:0000256" key="1">
    <source>
        <dbReference type="SAM" id="MobiDB-lite"/>
    </source>
</evidence>
<feature type="region of interest" description="Disordered" evidence="1">
    <location>
        <begin position="59"/>
        <end position="82"/>
    </location>
</feature>
<evidence type="ECO:0000313" key="2">
    <source>
        <dbReference type="EMBL" id="GHE92493.1"/>
    </source>
</evidence>
<accession>A0A919A925</accession>
<reference evidence="2" key="1">
    <citation type="journal article" date="2014" name="Int. J. Syst. Evol. Microbiol.">
        <title>Complete genome sequence of Corynebacterium casei LMG S-19264T (=DSM 44701T), isolated from a smear-ripened cheese.</title>
        <authorList>
            <consortium name="US DOE Joint Genome Institute (JGI-PGF)"/>
            <person name="Walter F."/>
            <person name="Albersmeier A."/>
            <person name="Kalinowski J."/>
            <person name="Ruckert C."/>
        </authorList>
    </citation>
    <scope>NUCLEOTIDE SEQUENCE</scope>
    <source>
        <strain evidence="2">JCM 4477</strain>
    </source>
</reference>
<evidence type="ECO:0000313" key="3">
    <source>
        <dbReference type="Proteomes" id="UP000630718"/>
    </source>
</evidence>
<reference evidence="2" key="2">
    <citation type="submission" date="2020-09" db="EMBL/GenBank/DDBJ databases">
        <authorList>
            <person name="Sun Q."/>
            <person name="Ohkuma M."/>
        </authorList>
    </citation>
    <scope>NUCLEOTIDE SEQUENCE</scope>
    <source>
        <strain evidence="2">JCM 4477</strain>
    </source>
</reference>
<dbReference type="EMBL" id="BNBI01000003">
    <property type="protein sequence ID" value="GHE92493.1"/>
    <property type="molecule type" value="Genomic_DNA"/>
</dbReference>
<name>A0A919A925_9ACTN</name>
<organism evidence="2 3">
    <name type="scientific">Streptomyces fumanus</name>
    <dbReference type="NCBI Taxonomy" id="67302"/>
    <lineage>
        <taxon>Bacteria</taxon>
        <taxon>Bacillati</taxon>
        <taxon>Actinomycetota</taxon>
        <taxon>Actinomycetes</taxon>
        <taxon>Kitasatosporales</taxon>
        <taxon>Streptomycetaceae</taxon>
        <taxon>Streptomyces</taxon>
    </lineage>
</organism>
<protein>
    <submittedName>
        <fullName evidence="2">Uncharacterized protein</fullName>
    </submittedName>
</protein>
<sequence length="110" mass="11661">MPGDWANDVSRRRPDGPDADSPAPRSTLPITLSTSGSRAATRQRRLYCTEHDKYHRPFLTSTAQAGQGPGPAGPPDHGGPAGLFAQVVVQALPLRVKEVGAPLLPLCVAW</sequence>
<feature type="compositionally biased region" description="Polar residues" evidence="1">
    <location>
        <begin position="28"/>
        <end position="40"/>
    </location>
</feature>
<dbReference type="Proteomes" id="UP000630718">
    <property type="component" value="Unassembled WGS sequence"/>
</dbReference>
<gene>
    <name evidence="2" type="ORF">GCM10018772_15200</name>
</gene>
<comment type="caution">
    <text evidence="2">The sequence shown here is derived from an EMBL/GenBank/DDBJ whole genome shotgun (WGS) entry which is preliminary data.</text>
</comment>
<proteinExistence type="predicted"/>
<keyword evidence="3" id="KW-1185">Reference proteome</keyword>